<keyword evidence="4" id="KW-0227">DNA damage</keyword>
<accession>A0A940ICQ0</accession>
<dbReference type="GO" id="GO:0043590">
    <property type="term" value="C:bacterial nucleoid"/>
    <property type="evidence" value="ECO:0007669"/>
    <property type="project" value="TreeGrafter"/>
</dbReference>
<evidence type="ECO:0000256" key="1">
    <source>
        <dbReference type="ARBA" id="ARBA00009441"/>
    </source>
</evidence>
<comment type="similarity">
    <text evidence="1">Belongs to the RecN family.</text>
</comment>
<evidence type="ECO:0000256" key="4">
    <source>
        <dbReference type="ARBA" id="ARBA00022763"/>
    </source>
</evidence>
<evidence type="ECO:0000256" key="8">
    <source>
        <dbReference type="SAM" id="Coils"/>
    </source>
</evidence>
<dbReference type="Gene3D" id="3.40.50.300">
    <property type="entry name" value="P-loop containing nucleotide triphosphate hydrolases"/>
    <property type="match status" value="2"/>
</dbReference>
<dbReference type="EMBL" id="JADINF010000113">
    <property type="protein sequence ID" value="MBO8424269.1"/>
    <property type="molecule type" value="Genomic_DNA"/>
</dbReference>
<dbReference type="GO" id="GO:0016887">
    <property type="term" value="F:ATP hydrolysis activity"/>
    <property type="evidence" value="ECO:0007669"/>
    <property type="project" value="InterPro"/>
</dbReference>
<protein>
    <recommendedName>
        <fullName evidence="2">DNA repair protein RecN</fullName>
    </recommendedName>
    <alternativeName>
        <fullName evidence="7">Recombination protein N</fullName>
    </alternativeName>
</protein>
<evidence type="ECO:0000256" key="7">
    <source>
        <dbReference type="ARBA" id="ARBA00033408"/>
    </source>
</evidence>
<dbReference type="Pfam" id="PF13476">
    <property type="entry name" value="AAA_23"/>
    <property type="match status" value="1"/>
</dbReference>
<evidence type="ECO:0000259" key="9">
    <source>
        <dbReference type="Pfam" id="PF13476"/>
    </source>
</evidence>
<dbReference type="FunFam" id="3.40.50.300:FF:000319">
    <property type="entry name" value="DNA repair protein RecN"/>
    <property type="match status" value="1"/>
</dbReference>
<name>A0A940ICQ0_9FIRM</name>
<evidence type="ECO:0000256" key="3">
    <source>
        <dbReference type="ARBA" id="ARBA00022741"/>
    </source>
</evidence>
<proteinExistence type="inferred from homology"/>
<feature type="domain" description="Rad50/SbcC-type AAA" evidence="9">
    <location>
        <begin position="4"/>
        <end position="320"/>
    </location>
</feature>
<evidence type="ECO:0000313" key="11">
    <source>
        <dbReference type="Proteomes" id="UP000727857"/>
    </source>
</evidence>
<dbReference type="InterPro" id="IPR038729">
    <property type="entry name" value="Rad50/SbcC_AAA"/>
</dbReference>
<dbReference type="GO" id="GO:0005524">
    <property type="term" value="F:ATP binding"/>
    <property type="evidence" value="ECO:0007669"/>
    <property type="project" value="UniProtKB-KW"/>
</dbReference>
<dbReference type="InterPro" id="IPR004604">
    <property type="entry name" value="DNA_recomb/repair_RecN"/>
</dbReference>
<dbReference type="PANTHER" id="PTHR11059">
    <property type="entry name" value="DNA REPAIR PROTEIN RECN"/>
    <property type="match status" value="1"/>
</dbReference>
<keyword evidence="6" id="KW-0234">DNA repair</keyword>
<reference evidence="10" key="1">
    <citation type="submission" date="2020-10" db="EMBL/GenBank/DDBJ databases">
        <authorList>
            <person name="Gilroy R."/>
        </authorList>
    </citation>
    <scope>NUCLEOTIDE SEQUENCE</scope>
    <source>
        <strain evidence="10">517</strain>
    </source>
</reference>
<dbReference type="InterPro" id="IPR027417">
    <property type="entry name" value="P-loop_NTPase"/>
</dbReference>
<feature type="coiled-coil region" evidence="8">
    <location>
        <begin position="325"/>
        <end position="352"/>
    </location>
</feature>
<feature type="non-terminal residue" evidence="10">
    <location>
        <position position="431"/>
    </location>
</feature>
<evidence type="ECO:0000256" key="6">
    <source>
        <dbReference type="ARBA" id="ARBA00023204"/>
    </source>
</evidence>
<dbReference type="CDD" id="cd03241">
    <property type="entry name" value="ABC_RecN"/>
    <property type="match status" value="1"/>
</dbReference>
<evidence type="ECO:0000313" key="10">
    <source>
        <dbReference type="EMBL" id="MBO8424269.1"/>
    </source>
</evidence>
<dbReference type="Proteomes" id="UP000727857">
    <property type="component" value="Unassembled WGS sequence"/>
</dbReference>
<comment type="caution">
    <text evidence="10">The sequence shown here is derived from an EMBL/GenBank/DDBJ whole genome shotgun (WGS) entry which is preliminary data.</text>
</comment>
<reference evidence="10" key="2">
    <citation type="journal article" date="2021" name="PeerJ">
        <title>Extensive microbial diversity within the chicken gut microbiome revealed by metagenomics and culture.</title>
        <authorList>
            <person name="Gilroy R."/>
            <person name="Ravi A."/>
            <person name="Getino M."/>
            <person name="Pursley I."/>
            <person name="Horton D.L."/>
            <person name="Alikhan N.F."/>
            <person name="Baker D."/>
            <person name="Gharbi K."/>
            <person name="Hall N."/>
            <person name="Watson M."/>
            <person name="Adriaenssens E.M."/>
            <person name="Foster-Nyarko E."/>
            <person name="Jarju S."/>
            <person name="Secka A."/>
            <person name="Antonio M."/>
            <person name="Oren A."/>
            <person name="Chaudhuri R.R."/>
            <person name="La Ragione R."/>
            <person name="Hildebrand F."/>
            <person name="Pallen M.J."/>
        </authorList>
    </citation>
    <scope>NUCLEOTIDE SEQUENCE</scope>
    <source>
        <strain evidence="10">517</strain>
    </source>
</reference>
<gene>
    <name evidence="10" type="ORF">IAB16_04560</name>
</gene>
<dbReference type="PANTHER" id="PTHR11059:SF0">
    <property type="entry name" value="DNA REPAIR PROTEIN RECN"/>
    <property type="match status" value="1"/>
</dbReference>
<evidence type="ECO:0000256" key="2">
    <source>
        <dbReference type="ARBA" id="ARBA00021315"/>
    </source>
</evidence>
<keyword evidence="5" id="KW-0067">ATP-binding</keyword>
<evidence type="ECO:0000256" key="5">
    <source>
        <dbReference type="ARBA" id="ARBA00022840"/>
    </source>
</evidence>
<keyword evidence="8" id="KW-0175">Coiled coil</keyword>
<keyword evidence="3" id="KW-0547">Nucleotide-binding</keyword>
<organism evidence="10 11">
    <name type="scientific">Candidatus Stercoripulliclostridium pullicola</name>
    <dbReference type="NCBI Taxonomy" id="2840953"/>
    <lineage>
        <taxon>Bacteria</taxon>
        <taxon>Bacillati</taxon>
        <taxon>Bacillota</taxon>
        <taxon>Clostridia</taxon>
        <taxon>Eubacteriales</taxon>
        <taxon>Candidatus Stercoripulliclostridium</taxon>
    </lineage>
</organism>
<dbReference type="GO" id="GO:0009432">
    <property type="term" value="P:SOS response"/>
    <property type="evidence" value="ECO:0007669"/>
    <property type="project" value="TreeGrafter"/>
</dbReference>
<sequence length="431" mass="47889">MITSLYVKNIALIEELRLELASGLNILSGETGAGKSIIIDSLNFVLGDRADRSLIRHGTSSACVQVVFTDDDKPEIAALMEEFGIERDENVIVRRVMQDNGRGEARVNNVPVTLQQLRRLVVLLVDVHSQHEHQNLLNEANHIGILDKYIVGFEAVHKEYLAHYDKYRNTLTDIAAFGDESARARRADTLEYQLAEIERISPEEGEEEELGAKRDKFRNAEKILTALNTASALIDSDDGTGALSSIQNAGRELNAIDRYDPAYSSIAERLDGVKIELRDIADEIQSELASAEYDPREARVTEERLEELKKLKRKYGDFADMARFVEDATKELEEIKNAGEKLVALNALAEQEGAATVKYAKKLHEARVTAAKGFSMAIERNLKELGMKSAKFETVTEFPEGDENILAGCGMRGADSVRFVISPNLGEPLKP</sequence>
<dbReference type="GO" id="GO:0006310">
    <property type="term" value="P:DNA recombination"/>
    <property type="evidence" value="ECO:0007669"/>
    <property type="project" value="InterPro"/>
</dbReference>
<dbReference type="AlphaFoldDB" id="A0A940ICQ0"/>
<dbReference type="SUPFAM" id="SSF52540">
    <property type="entry name" value="P-loop containing nucleoside triphosphate hydrolases"/>
    <property type="match status" value="1"/>
</dbReference>
<dbReference type="GO" id="GO:0006302">
    <property type="term" value="P:double-strand break repair"/>
    <property type="evidence" value="ECO:0007669"/>
    <property type="project" value="InterPro"/>
</dbReference>